<dbReference type="Gene3D" id="3.10.100.10">
    <property type="entry name" value="Mannose-Binding Protein A, subunit A"/>
    <property type="match status" value="1"/>
</dbReference>
<dbReference type="CDD" id="cd00037">
    <property type="entry name" value="CLECT"/>
    <property type="match status" value="1"/>
</dbReference>
<gene>
    <name evidence="2" type="ORF">N340_01105</name>
</gene>
<dbReference type="SMART" id="SM00034">
    <property type="entry name" value="CLECT"/>
    <property type="match status" value="1"/>
</dbReference>
<sequence>GVENSTVKHCNAWFLPLIFGRLNPARSVIPNPSHQDSSTKQICQNLCQKGWINFKGHWYLLERMTFPQAEVLASSKQQYCHLTSITSADENEFLCNLAQEQKETQFWTGGSSPLQLLELFFCLQGLFLKWSGGSLTTFIQRPLLPLFRAVGGLVSNLFNIKICLTLNIRGRGEWDSSPCLKRLPFNYVYKPKLM</sequence>
<dbReference type="InterPro" id="IPR016186">
    <property type="entry name" value="C-type_lectin-like/link_sf"/>
</dbReference>
<dbReference type="Proteomes" id="UP000053661">
    <property type="component" value="Unassembled WGS sequence"/>
</dbReference>
<evidence type="ECO:0000313" key="2">
    <source>
        <dbReference type="EMBL" id="KFV17662.1"/>
    </source>
</evidence>
<feature type="domain" description="C-type lectin" evidence="1">
    <location>
        <begin position="54"/>
        <end position="185"/>
    </location>
</feature>
<dbReference type="SUPFAM" id="SSF56436">
    <property type="entry name" value="C-type lectin-like"/>
    <property type="match status" value="1"/>
</dbReference>
<dbReference type="InterPro" id="IPR016187">
    <property type="entry name" value="CTDL_fold"/>
</dbReference>
<dbReference type="AlphaFoldDB" id="A0A093CZH8"/>
<feature type="non-terminal residue" evidence="2">
    <location>
        <position position="194"/>
    </location>
</feature>
<protein>
    <submittedName>
        <fullName evidence="2">Aggrecan core protein</fullName>
    </submittedName>
</protein>
<reference evidence="2 3" key="1">
    <citation type="submission" date="2014-04" db="EMBL/GenBank/DDBJ databases">
        <title>Genome evolution of avian class.</title>
        <authorList>
            <person name="Zhang G."/>
            <person name="Li C."/>
        </authorList>
    </citation>
    <scope>NUCLEOTIDE SEQUENCE [LARGE SCALE GENOMIC DNA]</scope>
    <source>
        <strain evidence="2">BGI_N340</strain>
    </source>
</reference>
<accession>A0A093CZH8</accession>
<evidence type="ECO:0000259" key="1">
    <source>
        <dbReference type="PROSITE" id="PS50041"/>
    </source>
</evidence>
<feature type="non-terminal residue" evidence="2">
    <location>
        <position position="1"/>
    </location>
</feature>
<dbReference type="EMBL" id="KL467743">
    <property type="protein sequence ID" value="KFV17662.1"/>
    <property type="molecule type" value="Genomic_DNA"/>
</dbReference>
<proteinExistence type="predicted"/>
<keyword evidence="3" id="KW-1185">Reference proteome</keyword>
<dbReference type="PROSITE" id="PS50041">
    <property type="entry name" value="C_TYPE_LECTIN_2"/>
    <property type="match status" value="1"/>
</dbReference>
<name>A0A093CZH8_TAUER</name>
<evidence type="ECO:0000313" key="3">
    <source>
        <dbReference type="Proteomes" id="UP000053661"/>
    </source>
</evidence>
<organism evidence="2 3">
    <name type="scientific">Tauraco erythrolophus</name>
    <name type="common">Red-crested turaco</name>
    <dbReference type="NCBI Taxonomy" id="121530"/>
    <lineage>
        <taxon>Eukaryota</taxon>
        <taxon>Metazoa</taxon>
        <taxon>Chordata</taxon>
        <taxon>Craniata</taxon>
        <taxon>Vertebrata</taxon>
        <taxon>Euteleostomi</taxon>
        <taxon>Archelosauria</taxon>
        <taxon>Archosauria</taxon>
        <taxon>Dinosauria</taxon>
        <taxon>Saurischia</taxon>
        <taxon>Theropoda</taxon>
        <taxon>Coelurosauria</taxon>
        <taxon>Aves</taxon>
        <taxon>Neognathae</taxon>
        <taxon>Neoaves</taxon>
        <taxon>Otidimorphae</taxon>
        <taxon>Musophagiformes</taxon>
        <taxon>Musophagidae</taxon>
        <taxon>Tauraco</taxon>
    </lineage>
</organism>
<dbReference type="InterPro" id="IPR001304">
    <property type="entry name" value="C-type_lectin-like"/>
</dbReference>